<dbReference type="InterPro" id="IPR016181">
    <property type="entry name" value="Acyl_CoA_acyltransferase"/>
</dbReference>
<evidence type="ECO:0000313" key="5">
    <source>
        <dbReference type="Proteomes" id="UP001568358"/>
    </source>
</evidence>
<name>A0ABV4JWE0_9BACT</name>
<accession>A0ABV4JWE0</accession>
<evidence type="ECO:0000256" key="1">
    <source>
        <dbReference type="ARBA" id="ARBA00022679"/>
    </source>
</evidence>
<dbReference type="InterPro" id="IPR000182">
    <property type="entry name" value="GNAT_dom"/>
</dbReference>
<dbReference type="Gene3D" id="3.40.630.30">
    <property type="match status" value="1"/>
</dbReference>
<dbReference type="PANTHER" id="PTHR43800:SF1">
    <property type="entry name" value="PEPTIDYL-LYSINE N-ACETYLTRANSFERASE YJAB"/>
    <property type="match status" value="1"/>
</dbReference>
<sequence>MKDGEKMPPFSYLYILERYEETEMIRNFQQSDMEQVITIWLEASIQAHDFVASEFWESKSIDMRETYIPSSETYVYEEDGIIKGFIALYNNTVAALFISPSHQRHGIGSQLIAKSKEIRSKLELTVYKENHNSTTFYKKCGFKIMHEQIDTHTGYPELFMVFP</sequence>
<proteinExistence type="predicted"/>
<dbReference type="EC" id="2.3.1.-" evidence="4"/>
<dbReference type="RefSeq" id="WP_371151035.1">
    <property type="nucleotide sequence ID" value="NZ_JBFSOO010000014.1"/>
</dbReference>
<protein>
    <submittedName>
        <fullName evidence="4">GNAT family N-acetyltransferase</fullName>
        <ecNumber evidence="4">2.3.1.-</ecNumber>
    </submittedName>
</protein>
<organism evidence="4 5">
    <name type="scientific">Halodesulfovibrio aestuarii</name>
    <dbReference type="NCBI Taxonomy" id="126333"/>
    <lineage>
        <taxon>Bacteria</taxon>
        <taxon>Pseudomonadati</taxon>
        <taxon>Thermodesulfobacteriota</taxon>
        <taxon>Desulfovibrionia</taxon>
        <taxon>Desulfovibrionales</taxon>
        <taxon>Desulfovibrionaceae</taxon>
        <taxon>Halodesulfovibrio</taxon>
    </lineage>
</organism>
<evidence type="ECO:0000259" key="3">
    <source>
        <dbReference type="PROSITE" id="PS51186"/>
    </source>
</evidence>
<dbReference type="Pfam" id="PF13673">
    <property type="entry name" value="Acetyltransf_10"/>
    <property type="match status" value="1"/>
</dbReference>
<dbReference type="PANTHER" id="PTHR43800">
    <property type="entry name" value="PEPTIDYL-LYSINE N-ACETYLTRANSFERASE YJAB"/>
    <property type="match status" value="1"/>
</dbReference>
<keyword evidence="2 4" id="KW-0012">Acyltransferase</keyword>
<evidence type="ECO:0000256" key="2">
    <source>
        <dbReference type="ARBA" id="ARBA00023315"/>
    </source>
</evidence>
<keyword evidence="1 4" id="KW-0808">Transferase</keyword>
<dbReference type="EMBL" id="JBFSOO010000014">
    <property type="protein sequence ID" value="MEZ6854806.1"/>
    <property type="molecule type" value="Genomic_DNA"/>
</dbReference>
<dbReference type="PROSITE" id="PS51186">
    <property type="entry name" value="GNAT"/>
    <property type="match status" value="1"/>
</dbReference>
<comment type="caution">
    <text evidence="4">The sequence shown here is derived from an EMBL/GenBank/DDBJ whole genome shotgun (WGS) entry which is preliminary data.</text>
</comment>
<evidence type="ECO:0000313" key="4">
    <source>
        <dbReference type="EMBL" id="MEZ6854806.1"/>
    </source>
</evidence>
<reference evidence="4 5" key="1">
    <citation type="submission" date="2024-07" db="EMBL/GenBank/DDBJ databases">
        <title>Active virus-host system and metabolic interactions in a Lokiarchaeon culture.</title>
        <authorList>
            <person name="Ponce Toledo R.I."/>
            <person name="Rodrigues Oliveira T."/>
            <person name="Schleper C."/>
        </authorList>
    </citation>
    <scope>NUCLEOTIDE SEQUENCE [LARGE SCALE GENOMIC DNA]</scope>
    <source>
        <strain evidence="4 5">B35</strain>
    </source>
</reference>
<dbReference type="Proteomes" id="UP001568358">
    <property type="component" value="Unassembled WGS sequence"/>
</dbReference>
<dbReference type="GO" id="GO:0016746">
    <property type="term" value="F:acyltransferase activity"/>
    <property type="evidence" value="ECO:0007669"/>
    <property type="project" value="UniProtKB-KW"/>
</dbReference>
<dbReference type="CDD" id="cd04301">
    <property type="entry name" value="NAT_SF"/>
    <property type="match status" value="1"/>
</dbReference>
<feature type="domain" description="N-acetyltransferase" evidence="3">
    <location>
        <begin position="23"/>
        <end position="163"/>
    </location>
</feature>
<keyword evidence="5" id="KW-1185">Reference proteome</keyword>
<dbReference type="SUPFAM" id="SSF55729">
    <property type="entry name" value="Acyl-CoA N-acyltransferases (Nat)"/>
    <property type="match status" value="1"/>
</dbReference>
<gene>
    <name evidence="4" type="ORF">AB2Z07_14965</name>
</gene>